<protein>
    <submittedName>
        <fullName evidence="2">Uncharacterized protein</fullName>
    </submittedName>
</protein>
<evidence type="ECO:0000313" key="4">
    <source>
        <dbReference type="Proteomes" id="UP001201812"/>
    </source>
</evidence>
<gene>
    <name evidence="2" type="ORF">DdX_17535</name>
    <name evidence="3" type="ORF">DdX_17536</name>
</gene>
<organism evidence="2 4">
    <name type="scientific">Ditylenchus destructor</name>
    <dbReference type="NCBI Taxonomy" id="166010"/>
    <lineage>
        <taxon>Eukaryota</taxon>
        <taxon>Metazoa</taxon>
        <taxon>Ecdysozoa</taxon>
        <taxon>Nematoda</taxon>
        <taxon>Chromadorea</taxon>
        <taxon>Rhabditida</taxon>
        <taxon>Tylenchina</taxon>
        <taxon>Tylenchomorpha</taxon>
        <taxon>Sphaerularioidea</taxon>
        <taxon>Anguinidae</taxon>
        <taxon>Anguininae</taxon>
        <taxon>Ditylenchus</taxon>
    </lineage>
</organism>
<reference evidence="2" key="1">
    <citation type="submission" date="2022-01" db="EMBL/GenBank/DDBJ databases">
        <title>Genome Sequence Resource for Two Populations of Ditylenchus destructor, the Migratory Endoparasitic Phytonematode.</title>
        <authorList>
            <person name="Zhang H."/>
            <person name="Lin R."/>
            <person name="Xie B."/>
        </authorList>
    </citation>
    <scope>NUCLEOTIDE SEQUENCE</scope>
    <source>
        <strain evidence="2">BazhouSP</strain>
    </source>
</reference>
<evidence type="ECO:0000313" key="3">
    <source>
        <dbReference type="EMBL" id="KAI1699106.1"/>
    </source>
</evidence>
<feature type="signal peptide" evidence="1">
    <location>
        <begin position="1"/>
        <end position="21"/>
    </location>
</feature>
<proteinExistence type="predicted"/>
<feature type="chain" id="PRO_5042441230" evidence="1">
    <location>
        <begin position="22"/>
        <end position="104"/>
    </location>
</feature>
<comment type="caution">
    <text evidence="2">The sequence shown here is derived from an EMBL/GenBank/DDBJ whole genome shotgun (WGS) entry which is preliminary data.</text>
</comment>
<evidence type="ECO:0000256" key="1">
    <source>
        <dbReference type="SAM" id="SignalP"/>
    </source>
</evidence>
<keyword evidence="4" id="KW-1185">Reference proteome</keyword>
<keyword evidence="1" id="KW-0732">Signal</keyword>
<sequence length="104" mass="11525">MNSICLALCLVTVISFNVVVAPFLYHTNYRCPTPYNGAEYKSYPISFRCDQNNPGGCEEDEICLSLVTKDAKDPVVKDPVAKDPLPPKYGCCMLSEKNKKTATK</sequence>
<dbReference type="AlphaFoldDB" id="A0AAD4MM92"/>
<dbReference type="EMBL" id="JAKKPZ010000192">
    <property type="protein sequence ID" value="KAI1699106.1"/>
    <property type="molecule type" value="Genomic_DNA"/>
</dbReference>
<accession>A0AAD4MM92</accession>
<dbReference type="EMBL" id="JAKKPZ010000192">
    <property type="protein sequence ID" value="KAI1699105.1"/>
    <property type="molecule type" value="Genomic_DNA"/>
</dbReference>
<name>A0AAD4MM92_9BILA</name>
<evidence type="ECO:0000313" key="2">
    <source>
        <dbReference type="EMBL" id="KAI1699105.1"/>
    </source>
</evidence>
<dbReference type="Proteomes" id="UP001201812">
    <property type="component" value="Unassembled WGS sequence"/>
</dbReference>